<dbReference type="PANTHER" id="PTHR30086">
    <property type="entry name" value="ARGININE EXPORTER PROTEIN ARGO"/>
    <property type="match status" value="1"/>
</dbReference>
<dbReference type="PANTHER" id="PTHR30086:SF20">
    <property type="entry name" value="ARGININE EXPORTER PROTEIN ARGO-RELATED"/>
    <property type="match status" value="1"/>
</dbReference>
<proteinExistence type="predicted"/>
<evidence type="ECO:0000256" key="4">
    <source>
        <dbReference type="ARBA" id="ARBA00022989"/>
    </source>
</evidence>
<protein>
    <recommendedName>
        <fullName evidence="9">Threonine transporter RhtB</fullName>
    </recommendedName>
</protein>
<dbReference type="EMBL" id="JAMXLX010000004">
    <property type="protein sequence ID" value="MCO5957875.1"/>
    <property type="molecule type" value="Genomic_DNA"/>
</dbReference>
<feature type="transmembrane region" description="Helical" evidence="6">
    <location>
        <begin position="167"/>
        <end position="188"/>
    </location>
</feature>
<evidence type="ECO:0000256" key="1">
    <source>
        <dbReference type="ARBA" id="ARBA00004651"/>
    </source>
</evidence>
<evidence type="ECO:0000313" key="7">
    <source>
        <dbReference type="EMBL" id="MCO5957875.1"/>
    </source>
</evidence>
<dbReference type="AlphaFoldDB" id="A0AAJ1F5H8"/>
<evidence type="ECO:0000256" key="3">
    <source>
        <dbReference type="ARBA" id="ARBA00022692"/>
    </source>
</evidence>
<dbReference type="GO" id="GO:0015171">
    <property type="term" value="F:amino acid transmembrane transporter activity"/>
    <property type="evidence" value="ECO:0007669"/>
    <property type="project" value="TreeGrafter"/>
</dbReference>
<dbReference type="RefSeq" id="WP_250914095.1">
    <property type="nucleotide sequence ID" value="NZ_JAMXLX010000004.1"/>
</dbReference>
<reference evidence="7" key="1">
    <citation type="submission" date="2022-06" db="EMBL/GenBank/DDBJ databases">
        <authorList>
            <person name="Sun Q."/>
        </authorList>
    </citation>
    <scope>NUCLEOTIDE SEQUENCE</scope>
    <source>
        <strain evidence="7">S101</strain>
    </source>
</reference>
<evidence type="ECO:0000256" key="5">
    <source>
        <dbReference type="ARBA" id="ARBA00023136"/>
    </source>
</evidence>
<dbReference type="Proteomes" id="UP001155380">
    <property type="component" value="Unassembled WGS sequence"/>
</dbReference>
<organism evidence="7 8">
    <name type="scientific">Ciceribacter sichuanensis</name>
    <dbReference type="NCBI Taxonomy" id="2949647"/>
    <lineage>
        <taxon>Bacteria</taxon>
        <taxon>Pseudomonadati</taxon>
        <taxon>Pseudomonadota</taxon>
        <taxon>Alphaproteobacteria</taxon>
        <taxon>Hyphomicrobiales</taxon>
        <taxon>Rhizobiaceae</taxon>
        <taxon>Ciceribacter</taxon>
    </lineage>
</organism>
<gene>
    <name evidence="7" type="ORF">NBH21_13935</name>
</gene>
<dbReference type="InterPro" id="IPR001123">
    <property type="entry name" value="LeuE-type"/>
</dbReference>
<dbReference type="GO" id="GO:0033228">
    <property type="term" value="P:cysteine export across plasma membrane"/>
    <property type="evidence" value="ECO:0007669"/>
    <property type="project" value="TreeGrafter"/>
</dbReference>
<keyword evidence="5 6" id="KW-0472">Membrane</keyword>
<feature type="transmembrane region" description="Helical" evidence="6">
    <location>
        <begin position="132"/>
        <end position="160"/>
    </location>
</feature>
<keyword evidence="4 6" id="KW-1133">Transmembrane helix</keyword>
<dbReference type="GO" id="GO:0005886">
    <property type="term" value="C:plasma membrane"/>
    <property type="evidence" value="ECO:0007669"/>
    <property type="project" value="UniProtKB-SubCell"/>
</dbReference>
<evidence type="ECO:0000313" key="8">
    <source>
        <dbReference type="Proteomes" id="UP001155380"/>
    </source>
</evidence>
<keyword evidence="3 6" id="KW-0812">Transmembrane</keyword>
<evidence type="ECO:0008006" key="9">
    <source>
        <dbReference type="Google" id="ProtNLM"/>
    </source>
</evidence>
<comment type="subcellular location">
    <subcellularLocation>
        <location evidence="1">Cell membrane</location>
        <topology evidence="1">Multi-pass membrane protein</topology>
    </subcellularLocation>
</comment>
<sequence length="191" mass="19799">MSLVAFAAAVLLLLLTPGPTNTLLALSGAAKGVRRSLPLMGGEIAGYMTTVIPLVTFAGPWLESQPLAANVVRLCAAAWVLTLAAKLWVMPVGQSGESYIGARAVYWTTVMNPKGLIIGLVLVPPVGFPATFAYLGVFAGLILVVASLWLSFGAAILGLISRRHPALIGRVAAGFLVFFAVALTGQAVGWV</sequence>
<feature type="transmembrane region" description="Helical" evidence="6">
    <location>
        <begin position="44"/>
        <end position="62"/>
    </location>
</feature>
<evidence type="ECO:0000256" key="2">
    <source>
        <dbReference type="ARBA" id="ARBA00022475"/>
    </source>
</evidence>
<comment type="caution">
    <text evidence="7">The sequence shown here is derived from an EMBL/GenBank/DDBJ whole genome shotgun (WGS) entry which is preliminary data.</text>
</comment>
<keyword evidence="2" id="KW-1003">Cell membrane</keyword>
<feature type="transmembrane region" description="Helical" evidence="6">
    <location>
        <begin position="71"/>
        <end position="89"/>
    </location>
</feature>
<evidence type="ECO:0000256" key="6">
    <source>
        <dbReference type="SAM" id="Phobius"/>
    </source>
</evidence>
<accession>A0AAJ1F5H8</accession>
<name>A0AAJ1F5H8_9HYPH</name>